<name>A0A836C2C5_9CHLO</name>
<feature type="compositionally biased region" description="Pro residues" evidence="1">
    <location>
        <begin position="99"/>
        <end position="111"/>
    </location>
</feature>
<organism evidence="2 3">
    <name type="scientific">Edaphochlamys debaryana</name>
    <dbReference type="NCBI Taxonomy" id="47281"/>
    <lineage>
        <taxon>Eukaryota</taxon>
        <taxon>Viridiplantae</taxon>
        <taxon>Chlorophyta</taxon>
        <taxon>core chlorophytes</taxon>
        <taxon>Chlorophyceae</taxon>
        <taxon>CS clade</taxon>
        <taxon>Chlamydomonadales</taxon>
        <taxon>Chlamydomonadales incertae sedis</taxon>
        <taxon>Edaphochlamys</taxon>
    </lineage>
</organism>
<feature type="compositionally biased region" description="Basic and acidic residues" evidence="1">
    <location>
        <begin position="245"/>
        <end position="263"/>
    </location>
</feature>
<reference evidence="2" key="1">
    <citation type="journal article" date="2020" name="bioRxiv">
        <title>Comparative genomics of Chlamydomonas.</title>
        <authorList>
            <person name="Craig R.J."/>
            <person name="Hasan A.R."/>
            <person name="Ness R.W."/>
            <person name="Keightley P.D."/>
        </authorList>
    </citation>
    <scope>NUCLEOTIDE SEQUENCE</scope>
    <source>
        <strain evidence="2">CCAP 11/70</strain>
    </source>
</reference>
<evidence type="ECO:0000313" key="3">
    <source>
        <dbReference type="Proteomes" id="UP000612055"/>
    </source>
</evidence>
<feature type="region of interest" description="Disordered" evidence="1">
    <location>
        <begin position="53"/>
        <end position="313"/>
    </location>
</feature>
<protein>
    <submittedName>
        <fullName evidence="2">Uncharacterized protein</fullName>
    </submittedName>
</protein>
<keyword evidence="3" id="KW-1185">Reference proteome</keyword>
<feature type="compositionally biased region" description="Low complexity" evidence="1">
    <location>
        <begin position="217"/>
        <end position="234"/>
    </location>
</feature>
<comment type="caution">
    <text evidence="2">The sequence shown here is derived from an EMBL/GenBank/DDBJ whole genome shotgun (WGS) entry which is preliminary data.</text>
</comment>
<feature type="compositionally biased region" description="Polar residues" evidence="1">
    <location>
        <begin position="272"/>
        <end position="283"/>
    </location>
</feature>
<evidence type="ECO:0000256" key="1">
    <source>
        <dbReference type="SAM" id="MobiDB-lite"/>
    </source>
</evidence>
<gene>
    <name evidence="2" type="ORF">HYH03_005095</name>
</gene>
<feature type="compositionally biased region" description="Basic and acidic residues" evidence="1">
    <location>
        <begin position="53"/>
        <end position="70"/>
    </location>
</feature>
<sequence>MHARALPAVLRLGSAASAASAGASVSAGSARAATAPVMGAAAVVAGRRWVAVGDRRTKSTSHSQDHDYPGPHHPTHRFGPLAEPRNTAVPQPTRRGARPQPPQPAPSPPRDLCPEALSATQPAFGVRGGRASFSTAATGGAQGEMPDLSSAFPSPDNNIPLNPTEREEELERDPASRSAAGSGSGSGSRGGGGVTGAGFESETTSAAYDGAADPRGTGEAYARVAAAAAADGTGSPAGGGFGGGDEGRVQEGEQRGGGADRFHTLNLDEDPSSAQVMRGSSMSPGARITPGPRRNTGGGGSQSEAEGVPPLAS</sequence>
<feature type="compositionally biased region" description="Gly residues" evidence="1">
    <location>
        <begin position="235"/>
        <end position="244"/>
    </location>
</feature>
<proteinExistence type="predicted"/>
<evidence type="ECO:0000313" key="2">
    <source>
        <dbReference type="EMBL" id="KAG2496677.1"/>
    </source>
</evidence>
<dbReference type="Proteomes" id="UP000612055">
    <property type="component" value="Unassembled WGS sequence"/>
</dbReference>
<feature type="compositionally biased region" description="Gly residues" evidence="1">
    <location>
        <begin position="182"/>
        <end position="196"/>
    </location>
</feature>
<feature type="compositionally biased region" description="Polar residues" evidence="1">
    <location>
        <begin position="151"/>
        <end position="161"/>
    </location>
</feature>
<dbReference type="EMBL" id="JAEHOE010000017">
    <property type="protein sequence ID" value="KAG2496677.1"/>
    <property type="molecule type" value="Genomic_DNA"/>
</dbReference>
<dbReference type="OrthoDB" id="10646395at2759"/>
<accession>A0A836C2C5</accession>
<dbReference type="AlphaFoldDB" id="A0A836C2C5"/>